<dbReference type="InterPro" id="IPR038765">
    <property type="entry name" value="Papain-like_cys_pep_sf"/>
</dbReference>
<feature type="region of interest" description="Disordered" evidence="8">
    <location>
        <begin position="1061"/>
        <end position="1197"/>
    </location>
</feature>
<evidence type="ECO:0000256" key="6">
    <source>
        <dbReference type="ARBA" id="ARBA00023204"/>
    </source>
</evidence>
<dbReference type="Pfam" id="PF10403">
    <property type="entry name" value="BHD_1"/>
    <property type="match status" value="1"/>
</dbReference>
<dbReference type="SMART" id="SM01031">
    <property type="entry name" value="BHD_2"/>
    <property type="match status" value="1"/>
</dbReference>
<dbReference type="Gene3D" id="3.90.260.10">
    <property type="entry name" value="Transglutaminase-like"/>
    <property type="match status" value="1"/>
</dbReference>
<feature type="compositionally biased region" description="Acidic residues" evidence="8">
    <location>
        <begin position="250"/>
        <end position="260"/>
    </location>
</feature>
<evidence type="ECO:0000259" key="11">
    <source>
        <dbReference type="SMART" id="SM01032"/>
    </source>
</evidence>
<dbReference type="Gene3D" id="3.30.70.2460">
    <property type="entry name" value="Rad4, beta-hairpin domain BHD3"/>
    <property type="match status" value="1"/>
</dbReference>
<protein>
    <submittedName>
        <fullName evidence="13">DNA repair protein complementing XP-C cells-like isoform X1</fullName>
    </submittedName>
</protein>
<feature type="compositionally biased region" description="Acidic residues" evidence="8">
    <location>
        <begin position="1147"/>
        <end position="1158"/>
    </location>
</feature>
<dbReference type="Pfam" id="PF10405">
    <property type="entry name" value="BHD_3"/>
    <property type="match status" value="1"/>
</dbReference>
<feature type="compositionally biased region" description="Basic and acidic residues" evidence="8">
    <location>
        <begin position="1103"/>
        <end position="1114"/>
    </location>
</feature>
<dbReference type="FunFam" id="2.20.20.110:FF:000001">
    <property type="entry name" value="DNA repair protein complementing XP-C cells"/>
    <property type="match status" value="1"/>
</dbReference>
<dbReference type="InterPro" id="IPR018325">
    <property type="entry name" value="Rad4/PNGase_transGLS-fold"/>
</dbReference>
<feature type="compositionally biased region" description="Polar residues" evidence="8">
    <location>
        <begin position="232"/>
        <end position="248"/>
    </location>
</feature>
<dbReference type="GO" id="GO:0003684">
    <property type="term" value="F:damaged DNA binding"/>
    <property type="evidence" value="ECO:0007669"/>
    <property type="project" value="InterPro"/>
</dbReference>
<dbReference type="InterPro" id="IPR018026">
    <property type="entry name" value="DNA_repair_Rad4-like"/>
</dbReference>
<evidence type="ECO:0000256" key="2">
    <source>
        <dbReference type="ARBA" id="ARBA00009525"/>
    </source>
</evidence>
<comment type="similarity">
    <text evidence="2">Belongs to the XPC family.</text>
</comment>
<dbReference type="GO" id="GO:0006289">
    <property type="term" value="P:nucleotide-excision repair"/>
    <property type="evidence" value="ECO:0007669"/>
    <property type="project" value="InterPro"/>
</dbReference>
<evidence type="ECO:0000256" key="5">
    <source>
        <dbReference type="ARBA" id="ARBA00023125"/>
    </source>
</evidence>
<feature type="domain" description="Rad4 beta-hairpin" evidence="9">
    <location>
        <begin position="720"/>
        <end position="772"/>
    </location>
</feature>
<dbReference type="GO" id="GO:0006298">
    <property type="term" value="P:mismatch repair"/>
    <property type="evidence" value="ECO:0007669"/>
    <property type="project" value="TreeGrafter"/>
</dbReference>
<organism evidence="12 13">
    <name type="scientific">Biomphalaria glabrata</name>
    <name type="common">Bloodfluke planorb</name>
    <name type="synonym">Freshwater snail</name>
    <dbReference type="NCBI Taxonomy" id="6526"/>
    <lineage>
        <taxon>Eukaryota</taxon>
        <taxon>Metazoa</taxon>
        <taxon>Spiralia</taxon>
        <taxon>Lophotrochozoa</taxon>
        <taxon>Mollusca</taxon>
        <taxon>Gastropoda</taxon>
        <taxon>Heterobranchia</taxon>
        <taxon>Euthyneura</taxon>
        <taxon>Panpulmonata</taxon>
        <taxon>Hygrophila</taxon>
        <taxon>Lymnaeoidea</taxon>
        <taxon>Planorbidae</taxon>
        <taxon>Biomphalaria</taxon>
    </lineage>
</organism>
<keyword evidence="3" id="KW-0597">Phosphoprotein</keyword>
<evidence type="ECO:0000259" key="10">
    <source>
        <dbReference type="SMART" id="SM01031"/>
    </source>
</evidence>
<dbReference type="RefSeq" id="XP_055891180.1">
    <property type="nucleotide sequence ID" value="XM_056035205.1"/>
</dbReference>
<dbReference type="InterPro" id="IPR018328">
    <property type="entry name" value="Rad4_beta-hairpin_dom3"/>
</dbReference>
<sequence>MSCEKKIKKLTASDSDLNKSNAVDKPEKPPGCKSNMTTKRKSAQNDSDLPVKKVKKFKADEKKITSKSVTNGTPNKCSKKTKTRKIINAKQTKVSQSSKNDDLNKTNIQIVTTLNNESEKCAVKKRALQNENKVNKVTAIKKNKNDSNSKLQDATAKNLSQTKVLKKQKLEDQSQTPPKNVVKKIGKLPASQPKNFKEKLPSPQPIKPIDVNDPLTMLMMMEGNRNLATSSMGSFQPSEAGASTSQEMVYSDEDSEMSQEEIDSEEMSEWEEVQSHSVNEEKSQLPDKPVEITLEMPDILKHKKRNKKAFDWKLYLNRRVKRFKKEVAIDMHKVHLLCLLSLGLQQNQGLNDPTVLALAFSLLPAQLTVKSKSNLETQVENLLACYKKKFPLDKINHCTDIKLIQAPTLISSISEETISDARVWVLIFIALLRSVGVTVRLILSFQPMPFKVSENGDKSKEVKELKNKVKKQQNKKPKSDTVKTNSSSKKSKSHESSSQVARRSSMRESGKKAAEKNKKTLEILSHSSSDEESKESSQKTSKDKLSKTTKIKAKNKTEKSESETWNEDSSSEKEFQEVSFYSPKSLKKDLKILSNRKILSPSTSDEEDSQTKSGVLGHDFWLEIYFPKTKKWICFDCFKCQFGKPHSLENSATQPLSYVLGFKNDGSVRDVTARYARQWLSHTRKLRTDEEWWTQTLFMFDQTSFEERTLEDDDIKSHLLVRPMPQTIGEFKNHPLYALQRHLLKFEAIYPETAVPLGYIRKEPVYARECVRVLHSRDNWLKEGRLVRLGEKPYKMVKSRPKWNKPKENPDALDLELFGEWQTEIYMAPPAFNGKVPKNDYGNVELFKPWMLPKGTVHIKGQGMNRVAKKLNIDIAPAMIGWDHHCGCSVPLMDGWVVCEEYADTLMTAWLEDQEIRAQREQEALEKRVYGNWRRLIRGLLIKERLKKKFLQNDQLVVTAEKEATFSDGEEACDAQQSWPCNRQQEVIKEISKKGTKSKLLAASKESELCEAKPEEMNNLENNFGDDTKDEVKLNLLTKVKEDNVGRKSSVISNERKTKLKLKQVKAQQTKVKDEETSSGESDEETDRKLKGKGIIVSQKKFAKMDKRVLEQKNKGKQSVLGTHPEKRGKARQSSAKKNNRKKKSEDETDDEESESDEGPGHLAKAASKGRQSLSRQAKANIKFVDKSDDEESFEED</sequence>
<keyword evidence="6" id="KW-0234">DNA repair</keyword>
<feature type="region of interest" description="Disordered" evidence="8">
    <location>
        <begin position="166"/>
        <end position="209"/>
    </location>
</feature>
<dbReference type="FunFam" id="3.30.70.2460:FF:000001">
    <property type="entry name" value="DNA repair protein Rad4 family"/>
    <property type="match status" value="1"/>
</dbReference>
<feature type="region of interest" description="Disordered" evidence="8">
    <location>
        <begin position="1"/>
        <end position="102"/>
    </location>
</feature>
<dbReference type="GO" id="GO:0003697">
    <property type="term" value="F:single-stranded DNA binding"/>
    <property type="evidence" value="ECO:0007669"/>
    <property type="project" value="TreeGrafter"/>
</dbReference>
<feature type="compositionally biased region" description="Polar residues" evidence="8">
    <location>
        <begin position="66"/>
        <end position="76"/>
    </location>
</feature>
<feature type="compositionally biased region" description="Acidic residues" evidence="8">
    <location>
        <begin position="1188"/>
        <end position="1197"/>
    </location>
</feature>
<keyword evidence="7" id="KW-0539">Nucleus</keyword>
<feature type="compositionally biased region" description="Polar residues" evidence="8">
    <location>
        <begin position="12"/>
        <end position="21"/>
    </location>
</feature>
<keyword evidence="5" id="KW-0238">DNA-binding</keyword>
<dbReference type="NCBIfam" id="TIGR00605">
    <property type="entry name" value="rad4"/>
    <property type="match status" value="1"/>
</dbReference>
<dbReference type="OrthoDB" id="300780at2759"/>
<evidence type="ECO:0000256" key="1">
    <source>
        <dbReference type="ARBA" id="ARBA00004123"/>
    </source>
</evidence>
<comment type="subcellular location">
    <subcellularLocation>
        <location evidence="1">Nucleus</location>
    </subcellularLocation>
</comment>
<dbReference type="SMART" id="SM01030">
    <property type="entry name" value="BHD_1"/>
    <property type="match status" value="1"/>
</dbReference>
<feature type="compositionally biased region" description="Basic and acidic residues" evidence="8">
    <location>
        <begin position="528"/>
        <end position="546"/>
    </location>
</feature>
<feature type="region of interest" description="Disordered" evidence="8">
    <location>
        <begin position="454"/>
        <end position="568"/>
    </location>
</feature>
<dbReference type="Proteomes" id="UP001165740">
    <property type="component" value="Chromosome 7"/>
</dbReference>
<dbReference type="Pfam" id="PF10404">
    <property type="entry name" value="BHD_2"/>
    <property type="match status" value="1"/>
</dbReference>
<dbReference type="InterPro" id="IPR018326">
    <property type="entry name" value="Rad4_beta-hairpin_dom1"/>
</dbReference>
<reference evidence="13" key="1">
    <citation type="submission" date="2025-08" db="UniProtKB">
        <authorList>
            <consortium name="RefSeq"/>
        </authorList>
    </citation>
    <scope>IDENTIFICATION</scope>
</reference>
<dbReference type="InterPro" id="IPR004583">
    <property type="entry name" value="DNA_repair_Rad4"/>
</dbReference>
<gene>
    <name evidence="13" type="primary">LOC106059884</name>
</gene>
<proteinExistence type="inferred from homology"/>
<evidence type="ECO:0000313" key="13">
    <source>
        <dbReference type="RefSeq" id="XP_055891180.1"/>
    </source>
</evidence>
<dbReference type="InterPro" id="IPR036985">
    <property type="entry name" value="Transglutaminase-like_sf"/>
</dbReference>
<dbReference type="GO" id="GO:0071942">
    <property type="term" value="C:XPC complex"/>
    <property type="evidence" value="ECO:0007669"/>
    <property type="project" value="TreeGrafter"/>
</dbReference>
<feature type="compositionally biased region" description="Basic and acidic residues" evidence="8">
    <location>
        <begin position="505"/>
        <end position="521"/>
    </location>
</feature>
<evidence type="ECO:0000313" key="12">
    <source>
        <dbReference type="Proteomes" id="UP001165740"/>
    </source>
</evidence>
<dbReference type="InterPro" id="IPR018327">
    <property type="entry name" value="BHD_2"/>
</dbReference>
<keyword evidence="12" id="KW-1185">Reference proteome</keyword>
<feature type="compositionally biased region" description="Polar residues" evidence="8">
    <location>
        <begin position="89"/>
        <end position="98"/>
    </location>
</feature>
<feature type="domain" description="Rad4 beta-hairpin" evidence="10">
    <location>
        <begin position="774"/>
        <end position="829"/>
    </location>
</feature>
<dbReference type="SMART" id="SM01032">
    <property type="entry name" value="BHD_3"/>
    <property type="match status" value="1"/>
</dbReference>
<dbReference type="Gene3D" id="2.20.20.110">
    <property type="entry name" value="Rad4, beta-hairpin domain BHD1"/>
    <property type="match status" value="1"/>
</dbReference>
<evidence type="ECO:0000256" key="8">
    <source>
        <dbReference type="SAM" id="MobiDB-lite"/>
    </source>
</evidence>
<evidence type="ECO:0000256" key="3">
    <source>
        <dbReference type="ARBA" id="ARBA00022553"/>
    </source>
</evidence>
<evidence type="ECO:0000256" key="7">
    <source>
        <dbReference type="ARBA" id="ARBA00023242"/>
    </source>
</evidence>
<feature type="compositionally biased region" description="Basic residues" evidence="8">
    <location>
        <begin position="77"/>
        <end position="87"/>
    </location>
</feature>
<dbReference type="AlphaFoldDB" id="A0A9W3AVD6"/>
<keyword evidence="4" id="KW-0227">DNA damage</keyword>
<dbReference type="InterPro" id="IPR042488">
    <property type="entry name" value="Rad4_BHD3_sf"/>
</dbReference>
<accession>A0A9W3AVD6</accession>
<dbReference type="GO" id="GO:0005737">
    <property type="term" value="C:cytoplasm"/>
    <property type="evidence" value="ECO:0007669"/>
    <property type="project" value="TreeGrafter"/>
</dbReference>
<dbReference type="PANTHER" id="PTHR12135">
    <property type="entry name" value="DNA REPAIR PROTEIN XP-C / RAD4"/>
    <property type="match status" value="1"/>
</dbReference>
<dbReference type="GO" id="GO:0000111">
    <property type="term" value="C:nucleotide-excision repair factor 2 complex"/>
    <property type="evidence" value="ECO:0007669"/>
    <property type="project" value="TreeGrafter"/>
</dbReference>
<dbReference type="GeneID" id="106059884"/>
<feature type="domain" description="Rad4 beta-hairpin" evidence="11">
    <location>
        <begin position="836"/>
        <end position="910"/>
    </location>
</feature>
<evidence type="ECO:0000256" key="4">
    <source>
        <dbReference type="ARBA" id="ARBA00022763"/>
    </source>
</evidence>
<dbReference type="SUPFAM" id="SSF54001">
    <property type="entry name" value="Cysteine proteinases"/>
    <property type="match status" value="1"/>
</dbReference>
<dbReference type="Pfam" id="PF03835">
    <property type="entry name" value="Rad4"/>
    <property type="match status" value="1"/>
</dbReference>
<evidence type="ECO:0000259" key="9">
    <source>
        <dbReference type="SMART" id="SM01030"/>
    </source>
</evidence>
<dbReference type="PANTHER" id="PTHR12135:SF0">
    <property type="entry name" value="DNA REPAIR PROTEIN COMPLEMENTING XP-C CELLS"/>
    <property type="match status" value="1"/>
</dbReference>
<name>A0A9W3AVD6_BIOGL</name>
<feature type="region of interest" description="Disordered" evidence="8">
    <location>
        <begin position="232"/>
        <end position="260"/>
    </location>
</feature>
<feature type="compositionally biased region" description="Basic and acidic residues" evidence="8">
    <location>
        <begin position="454"/>
        <end position="467"/>
    </location>
</feature>